<evidence type="ECO:0000259" key="3">
    <source>
        <dbReference type="PROSITE" id="PS51271"/>
    </source>
</evidence>
<feature type="compositionally biased region" description="Polar residues" evidence="2">
    <location>
        <begin position="260"/>
        <end position="271"/>
    </location>
</feature>
<dbReference type="PROSITE" id="PS51271">
    <property type="entry name" value="WAPL"/>
    <property type="match status" value="1"/>
</dbReference>
<dbReference type="Gene3D" id="1.25.10.10">
    <property type="entry name" value="Leucine-rich Repeat Variant"/>
    <property type="match status" value="1"/>
</dbReference>
<dbReference type="InterPro" id="IPR039874">
    <property type="entry name" value="WAPL"/>
</dbReference>
<dbReference type="InterPro" id="IPR011989">
    <property type="entry name" value="ARM-like"/>
</dbReference>
<keyword evidence="5" id="KW-1185">Reference proteome</keyword>
<dbReference type="PANTHER" id="PTHR22100">
    <property type="entry name" value="WINGS APART-LIKE PROTEIN HOMOLOG"/>
    <property type="match status" value="1"/>
</dbReference>
<dbReference type="Pfam" id="PF07814">
    <property type="entry name" value="WAPL"/>
    <property type="match status" value="1"/>
</dbReference>
<comment type="similarity">
    <text evidence="1">Belongs to the WAPL family.</text>
</comment>
<reference evidence="4 5" key="1">
    <citation type="journal article" date="2017" name="Curr. Biol.">
        <title>Genome architecture and evolution of a unichromosomal asexual nematode.</title>
        <authorList>
            <person name="Fradin H."/>
            <person name="Zegar C."/>
            <person name="Gutwein M."/>
            <person name="Lucas J."/>
            <person name="Kovtun M."/>
            <person name="Corcoran D."/>
            <person name="Baugh L.R."/>
            <person name="Kiontke K."/>
            <person name="Gunsalus K."/>
            <person name="Fitch D.H."/>
            <person name="Piano F."/>
        </authorList>
    </citation>
    <scope>NUCLEOTIDE SEQUENCE [LARGE SCALE GENOMIC DNA]</scope>
    <source>
        <strain evidence="4">PF1309</strain>
    </source>
</reference>
<sequence length="826" mass="92500">MDTTGEDDLFSKPVVRKRYERTKAVEVATAAEETLPSVSTSSISDDGAMVQHDSPKQVFSPPLSLPESTSSADGNQDQDAALSSGSSDEGGVTAQSPENEAMDTETVVPEQHDSQSSTSSLNRYLASSSISTSSTTVRAKIKKPYASLAKPTDAPSSSNAADVYDIDNEIEKDDPQPKKNKCEPSNLMKEIRETRSKMQSGQPTVVYKHVWHLDVDDDDEEDEEGGNRKKRDDQSGTISQPYVRQAHSATGQNPRVPVYRQSQNQADNLTGPSRRVKDAAEILEMGEQNDFKDDINYILTTLISPKSSLNIKALCVASLARKCISPTFRRFLRTEQKINDVYKAVSDASQNQCYALATSCALYLMCRDPITLRFDVSHFKLFAQLLAIETMERGQEQDRCKSTVWAIMQEFVAKNETDTRKIVLPFTKDTLSPSALTLCALSFVMAIRHTDNKLKTEMVNTGILQWLCTKIDKTMNHVLDKEKKEDLSFNLNHLERCFGIVEMGVMMHKKNQAFLISHRGNLILQLCNKFMAATLDKMASLDTDSSHFQSFVRTMQRMIRVLINLSYESELCSFKLGEIKGFLKSCLAAFTYYSPKYAPETSRFDLTVLLASLLVNLVERCNANRVKMIELSVKSVDPDTQEEGDSRALEILTKYFSYYEKKARSGDESLDNELAFEEPDHHDNESGEDSDKEEGNDEANEDAIDDVTASGRLNRAKIDNLTDGEIMSAMENIMNKASTHMEDSIVSSHIALLIGCLLQQNEQYITLVKKNMNGQDIAPMVEQLKRFLEFMQFASVNKGSMTCNQEAVSCRSIEKIVDLMDRLKSE</sequence>
<dbReference type="EMBL" id="LIAE01010198">
    <property type="protein sequence ID" value="PAV65715.1"/>
    <property type="molecule type" value="Genomic_DNA"/>
</dbReference>
<accession>A0A2A2JVI7</accession>
<feature type="compositionally biased region" description="Acidic residues" evidence="2">
    <location>
        <begin position="686"/>
        <end position="705"/>
    </location>
</feature>
<protein>
    <recommendedName>
        <fullName evidence="3">WAPL domain-containing protein</fullName>
    </recommendedName>
</protein>
<feature type="compositionally biased region" description="Basic and acidic residues" evidence="2">
    <location>
        <begin position="225"/>
        <end position="234"/>
    </location>
</feature>
<feature type="region of interest" description="Disordered" evidence="2">
    <location>
        <begin position="215"/>
        <end position="274"/>
    </location>
</feature>
<dbReference type="Proteomes" id="UP000218231">
    <property type="component" value="Unassembled WGS sequence"/>
</dbReference>
<feature type="compositionally biased region" description="Polar residues" evidence="2">
    <location>
        <begin position="235"/>
        <end position="253"/>
    </location>
</feature>
<dbReference type="STRING" id="2018661.A0A2A2JVI7"/>
<dbReference type="AlphaFoldDB" id="A0A2A2JVI7"/>
<comment type="caution">
    <text evidence="4">The sequence shown here is derived from an EMBL/GenBank/DDBJ whole genome shotgun (WGS) entry which is preliminary data.</text>
</comment>
<feature type="domain" description="WAPL" evidence="3">
    <location>
        <begin position="263"/>
        <end position="794"/>
    </location>
</feature>
<feature type="compositionally biased region" description="Acidic residues" evidence="2">
    <location>
        <begin position="215"/>
        <end position="224"/>
    </location>
</feature>
<organism evidence="4 5">
    <name type="scientific">Diploscapter pachys</name>
    <dbReference type="NCBI Taxonomy" id="2018661"/>
    <lineage>
        <taxon>Eukaryota</taxon>
        <taxon>Metazoa</taxon>
        <taxon>Ecdysozoa</taxon>
        <taxon>Nematoda</taxon>
        <taxon>Chromadorea</taxon>
        <taxon>Rhabditida</taxon>
        <taxon>Rhabditina</taxon>
        <taxon>Rhabditomorpha</taxon>
        <taxon>Rhabditoidea</taxon>
        <taxon>Rhabditidae</taxon>
        <taxon>Diploscapter</taxon>
    </lineage>
</organism>
<dbReference type="OrthoDB" id="78088at2759"/>
<evidence type="ECO:0000313" key="5">
    <source>
        <dbReference type="Proteomes" id="UP000218231"/>
    </source>
</evidence>
<feature type="region of interest" description="Disordered" evidence="2">
    <location>
        <begin position="678"/>
        <end position="709"/>
    </location>
</feature>
<feature type="region of interest" description="Disordered" evidence="2">
    <location>
        <begin position="28"/>
        <end position="139"/>
    </location>
</feature>
<dbReference type="InterPro" id="IPR022771">
    <property type="entry name" value="WAPL_C"/>
</dbReference>
<gene>
    <name evidence="4" type="ORF">WR25_19672</name>
</gene>
<feature type="compositionally biased region" description="Polar residues" evidence="2">
    <location>
        <begin position="114"/>
        <end position="126"/>
    </location>
</feature>
<evidence type="ECO:0000256" key="2">
    <source>
        <dbReference type="SAM" id="MobiDB-lite"/>
    </source>
</evidence>
<proteinExistence type="inferred from homology"/>
<dbReference type="PANTHER" id="PTHR22100:SF13">
    <property type="entry name" value="WINGS APART-LIKE PROTEIN HOMOLOG"/>
    <property type="match status" value="1"/>
</dbReference>
<evidence type="ECO:0000313" key="4">
    <source>
        <dbReference type="EMBL" id="PAV65715.1"/>
    </source>
</evidence>
<feature type="compositionally biased region" description="Low complexity" evidence="2">
    <location>
        <begin position="60"/>
        <end position="71"/>
    </location>
</feature>
<feature type="compositionally biased region" description="Polar residues" evidence="2">
    <location>
        <begin position="72"/>
        <end position="98"/>
    </location>
</feature>
<name>A0A2A2JVI7_9BILA</name>
<dbReference type="InterPro" id="IPR012502">
    <property type="entry name" value="WAPL_dom"/>
</dbReference>
<feature type="compositionally biased region" description="Low complexity" evidence="2">
    <location>
        <begin position="127"/>
        <end position="136"/>
    </location>
</feature>
<evidence type="ECO:0000256" key="1">
    <source>
        <dbReference type="ARBA" id="ARBA00006854"/>
    </source>
</evidence>